<dbReference type="AlphaFoldDB" id="A0A139Y477"/>
<evidence type="ECO:0000313" key="3">
    <source>
        <dbReference type="Proteomes" id="UP000074247"/>
    </source>
</evidence>
<comment type="caution">
    <text evidence="2">The sequence shown here is derived from an EMBL/GenBank/DDBJ whole genome shotgun (WGS) entry which is preliminary data.</text>
</comment>
<protein>
    <submittedName>
        <fullName evidence="2">Uncharacterized protein</fullName>
    </submittedName>
</protein>
<proteinExistence type="predicted"/>
<evidence type="ECO:0000313" key="2">
    <source>
        <dbReference type="EMBL" id="KYF45765.1"/>
    </source>
</evidence>
<evidence type="ECO:0000256" key="1">
    <source>
        <dbReference type="SAM" id="MobiDB-lite"/>
    </source>
</evidence>
<gene>
    <name evidence="2" type="ORF">TGARI_368990</name>
</gene>
<sequence>MYCRVRLLPTRGPAASLLEAEAALVASERVRPDCAFFPVSPESPKRPFSPLLLAAAAWREQRRVPVDETDRFFPLGVCLGSTLTRQLRALWPLLLVSLFRPETETLSLLTSWSACRQQCAAHPLSYALPLLQRLPRPSQKSLGNWSSVLAQPGARARGRSPVEKDEVNHSQREEARREEARREEASRSARGKGDSRSAGGGDQREEEFVDLMLGEDGDAGARREDEREEPHLPSLRDTVWKRCREAAALLHQHKCPAGSSRCKRSLLQHTLRMQSLDSRIVVRFSPTFMAVSVDTAA</sequence>
<organism evidence="2 3">
    <name type="scientific">Toxoplasma gondii ARI</name>
    <dbReference type="NCBI Taxonomy" id="1074872"/>
    <lineage>
        <taxon>Eukaryota</taxon>
        <taxon>Sar</taxon>
        <taxon>Alveolata</taxon>
        <taxon>Apicomplexa</taxon>
        <taxon>Conoidasida</taxon>
        <taxon>Coccidia</taxon>
        <taxon>Eucoccidiorida</taxon>
        <taxon>Eimeriorina</taxon>
        <taxon>Sarcocystidae</taxon>
        <taxon>Toxoplasma</taxon>
    </lineage>
</organism>
<feature type="compositionally biased region" description="Basic and acidic residues" evidence="1">
    <location>
        <begin position="160"/>
        <end position="195"/>
    </location>
</feature>
<reference evidence="2 3" key="1">
    <citation type="journal article" date="2016" name="Nat. Commun.">
        <title>Local admixture of amplified and diversified secreted pathogenesis determinants shapes mosaic Toxoplasma gondii genomes.</title>
        <authorList>
            <person name="Lorenzi H."/>
            <person name="Khan A."/>
            <person name="Behnke M.S."/>
            <person name="Namasivayam S."/>
            <person name="Swapna L.S."/>
            <person name="Hadjithomas M."/>
            <person name="Karamycheva S."/>
            <person name="Pinney D."/>
            <person name="Brunk B.P."/>
            <person name="Ajioka J.W."/>
            <person name="Ajzenberg D."/>
            <person name="Boothroyd J.C."/>
            <person name="Boyle J.P."/>
            <person name="Darde M.L."/>
            <person name="Diaz-Miranda M.A."/>
            <person name="Dubey J.P."/>
            <person name="Fritz H.M."/>
            <person name="Gennari S.M."/>
            <person name="Gregory B.D."/>
            <person name="Kim K."/>
            <person name="Saeij J.P."/>
            <person name="Su C."/>
            <person name="White M.W."/>
            <person name="Zhu X.Q."/>
            <person name="Howe D.K."/>
            <person name="Rosenthal B.M."/>
            <person name="Grigg M.E."/>
            <person name="Parkinson J."/>
            <person name="Liu L."/>
            <person name="Kissinger J.C."/>
            <person name="Roos D.S."/>
            <person name="Sibley L.D."/>
        </authorList>
    </citation>
    <scope>NUCLEOTIDE SEQUENCE [LARGE SCALE GENOMIC DNA]</scope>
    <source>
        <strain evidence="2 3">ARI</strain>
    </source>
</reference>
<dbReference type="Proteomes" id="UP000074247">
    <property type="component" value="Unassembled WGS sequence"/>
</dbReference>
<dbReference type="EMBL" id="AGQS02003989">
    <property type="protein sequence ID" value="KYF45765.1"/>
    <property type="molecule type" value="Genomic_DNA"/>
</dbReference>
<name>A0A139Y477_TOXGO</name>
<feature type="region of interest" description="Disordered" evidence="1">
    <location>
        <begin position="151"/>
        <end position="206"/>
    </location>
</feature>
<dbReference type="VEuPathDB" id="ToxoDB:TGARI_368990"/>
<accession>A0A139Y477</accession>